<organism evidence="2 3">
    <name type="scientific">Portunus trituberculatus</name>
    <name type="common">Swimming crab</name>
    <name type="synonym">Neptunus trituberculatus</name>
    <dbReference type="NCBI Taxonomy" id="210409"/>
    <lineage>
        <taxon>Eukaryota</taxon>
        <taxon>Metazoa</taxon>
        <taxon>Ecdysozoa</taxon>
        <taxon>Arthropoda</taxon>
        <taxon>Crustacea</taxon>
        <taxon>Multicrustacea</taxon>
        <taxon>Malacostraca</taxon>
        <taxon>Eumalacostraca</taxon>
        <taxon>Eucarida</taxon>
        <taxon>Decapoda</taxon>
        <taxon>Pleocyemata</taxon>
        <taxon>Brachyura</taxon>
        <taxon>Eubrachyura</taxon>
        <taxon>Portunoidea</taxon>
        <taxon>Portunidae</taxon>
        <taxon>Portuninae</taxon>
        <taxon>Portunus</taxon>
    </lineage>
</organism>
<protein>
    <submittedName>
        <fullName evidence="2">Uncharacterized protein</fullName>
    </submittedName>
</protein>
<feature type="region of interest" description="Disordered" evidence="1">
    <location>
        <begin position="78"/>
        <end position="124"/>
    </location>
</feature>
<evidence type="ECO:0000256" key="1">
    <source>
        <dbReference type="SAM" id="MobiDB-lite"/>
    </source>
</evidence>
<comment type="caution">
    <text evidence="2">The sequence shown here is derived from an EMBL/GenBank/DDBJ whole genome shotgun (WGS) entry which is preliminary data.</text>
</comment>
<accession>A0A5B7EWT4</accession>
<dbReference type="Proteomes" id="UP000324222">
    <property type="component" value="Unassembled WGS sequence"/>
</dbReference>
<feature type="region of interest" description="Disordered" evidence="1">
    <location>
        <begin position="37"/>
        <end position="57"/>
    </location>
</feature>
<evidence type="ECO:0000313" key="3">
    <source>
        <dbReference type="Proteomes" id="UP000324222"/>
    </source>
</evidence>
<feature type="compositionally biased region" description="Basic residues" evidence="1">
    <location>
        <begin position="102"/>
        <end position="116"/>
    </location>
</feature>
<name>A0A5B7EWT4_PORTR</name>
<keyword evidence="3" id="KW-1185">Reference proteome</keyword>
<gene>
    <name evidence="2" type="ORF">E2C01_030253</name>
</gene>
<sequence length="188" mass="21017">MTRAAPHLFSLISDHLDAYTFHGETRDATEGCHLLEESSHDEDDSPTTAASDRLPARLDDNIGGADCALINLSIISEEGQQEQQQHQDGDGDQGQEWTAATRGRHARHQQLPRPKFKLGSQGDDGNAYQGITALKHQKNRKHSLLIIITLSRTCLSVLTPNPNAWHMTEVFCPWPYRLKNSHLFSQSK</sequence>
<dbReference type="EMBL" id="VSRR010003607">
    <property type="protein sequence ID" value="MPC36784.1"/>
    <property type="molecule type" value="Genomic_DNA"/>
</dbReference>
<proteinExistence type="predicted"/>
<reference evidence="2 3" key="1">
    <citation type="submission" date="2019-05" db="EMBL/GenBank/DDBJ databases">
        <title>Another draft genome of Portunus trituberculatus and its Hox gene families provides insights of decapod evolution.</title>
        <authorList>
            <person name="Jeong J.-H."/>
            <person name="Song I."/>
            <person name="Kim S."/>
            <person name="Choi T."/>
            <person name="Kim D."/>
            <person name="Ryu S."/>
            <person name="Kim W."/>
        </authorList>
    </citation>
    <scope>NUCLEOTIDE SEQUENCE [LARGE SCALE GENOMIC DNA]</scope>
    <source>
        <tissue evidence="2">Muscle</tissue>
    </source>
</reference>
<dbReference type="AlphaFoldDB" id="A0A5B7EWT4"/>
<evidence type="ECO:0000313" key="2">
    <source>
        <dbReference type="EMBL" id="MPC36784.1"/>
    </source>
</evidence>